<dbReference type="AlphaFoldDB" id="A0A6G0U3C9"/>
<name>A0A6G0U3C9_APHGL</name>
<keyword evidence="2" id="KW-1185">Reference proteome</keyword>
<evidence type="ECO:0000313" key="2">
    <source>
        <dbReference type="Proteomes" id="UP000475862"/>
    </source>
</evidence>
<dbReference type="OrthoDB" id="1666796at2759"/>
<dbReference type="Proteomes" id="UP000475862">
    <property type="component" value="Unassembled WGS sequence"/>
</dbReference>
<protein>
    <submittedName>
        <fullName evidence="1">Uncharacterized protein</fullName>
    </submittedName>
</protein>
<comment type="caution">
    <text evidence="1">The sequence shown here is derived from an EMBL/GenBank/DDBJ whole genome shotgun (WGS) entry which is preliminary data.</text>
</comment>
<organism evidence="1 2">
    <name type="scientific">Aphis glycines</name>
    <name type="common">Soybean aphid</name>
    <dbReference type="NCBI Taxonomy" id="307491"/>
    <lineage>
        <taxon>Eukaryota</taxon>
        <taxon>Metazoa</taxon>
        <taxon>Ecdysozoa</taxon>
        <taxon>Arthropoda</taxon>
        <taxon>Hexapoda</taxon>
        <taxon>Insecta</taxon>
        <taxon>Pterygota</taxon>
        <taxon>Neoptera</taxon>
        <taxon>Paraneoptera</taxon>
        <taxon>Hemiptera</taxon>
        <taxon>Sternorrhyncha</taxon>
        <taxon>Aphidomorpha</taxon>
        <taxon>Aphidoidea</taxon>
        <taxon>Aphididae</taxon>
        <taxon>Aphidini</taxon>
        <taxon>Aphis</taxon>
        <taxon>Aphis</taxon>
    </lineage>
</organism>
<gene>
    <name evidence="1" type="ORF">AGLY_002243</name>
</gene>
<proteinExistence type="predicted"/>
<evidence type="ECO:0000313" key="1">
    <source>
        <dbReference type="EMBL" id="KAE9543443.1"/>
    </source>
</evidence>
<reference evidence="1 2" key="1">
    <citation type="submission" date="2019-08" db="EMBL/GenBank/DDBJ databases">
        <title>The genome of the soybean aphid Biotype 1, its phylome, world population structure and adaptation to the North American continent.</title>
        <authorList>
            <person name="Giordano R."/>
            <person name="Donthu R.K."/>
            <person name="Hernandez A.G."/>
            <person name="Wright C.L."/>
            <person name="Zimin A.V."/>
        </authorList>
    </citation>
    <scope>NUCLEOTIDE SEQUENCE [LARGE SCALE GENOMIC DNA]</scope>
    <source>
        <tissue evidence="1">Whole aphids</tissue>
    </source>
</reference>
<dbReference type="EMBL" id="VYZN01000008">
    <property type="protein sequence ID" value="KAE9543443.1"/>
    <property type="molecule type" value="Genomic_DNA"/>
</dbReference>
<sequence>MMINIFIIYTKVIKKNKNTIMNPNGKTPPIIIPGNAGVPRHTNNTREQVMSEPRLAVTLRILFYLELQQSYTKLVLQNQRKLQATFPFWEDEKHLHELILLNNCLHINYFHNCLAYNNPLGILYYNIAGHLLNHSTNRFLAIVDGCQARQVERRSVRGAQSQEPNERRRIHFQEPFTANYSEERTDNCVRTASAGPSAWMRWDSSGNATLSKNN</sequence>
<accession>A0A6G0U3C9</accession>